<protein>
    <submittedName>
        <fullName evidence="1">7327_t:CDS:1</fullName>
    </submittedName>
</protein>
<comment type="caution">
    <text evidence="1">The sequence shown here is derived from an EMBL/GenBank/DDBJ whole genome shotgun (WGS) entry which is preliminary data.</text>
</comment>
<gene>
    <name evidence="1" type="ORF">ACOLOM_LOCUS6034</name>
</gene>
<reference evidence="1" key="1">
    <citation type="submission" date="2021-06" db="EMBL/GenBank/DDBJ databases">
        <authorList>
            <person name="Kallberg Y."/>
            <person name="Tangrot J."/>
            <person name="Rosling A."/>
        </authorList>
    </citation>
    <scope>NUCLEOTIDE SEQUENCE</scope>
    <source>
        <strain evidence="1">CL356</strain>
    </source>
</reference>
<dbReference type="EMBL" id="CAJVPT010011912">
    <property type="protein sequence ID" value="CAG8583025.1"/>
    <property type="molecule type" value="Genomic_DNA"/>
</dbReference>
<organism evidence="1 2">
    <name type="scientific">Acaulospora colombiana</name>
    <dbReference type="NCBI Taxonomy" id="27376"/>
    <lineage>
        <taxon>Eukaryota</taxon>
        <taxon>Fungi</taxon>
        <taxon>Fungi incertae sedis</taxon>
        <taxon>Mucoromycota</taxon>
        <taxon>Glomeromycotina</taxon>
        <taxon>Glomeromycetes</taxon>
        <taxon>Diversisporales</taxon>
        <taxon>Acaulosporaceae</taxon>
        <taxon>Acaulospora</taxon>
    </lineage>
</organism>
<accession>A0ACA9MH32</accession>
<sequence>MEEKTTKNDSSPILSSIFAFGSVPSVNTNISSSLAISTPLLKMNLRIHLNLSERDFIISMDGIKPGKFLEIYNSNEESDVDKHFIVKVDKECIKDKTGSQSYRKLIWIRDEFYCGGSRASVAANHAADHIEFYFKDQYIESAKLFIFVQMSKEMWEFDEDGDLYYEKTVDGFFAELFRRLKENKTNHVISIVLFSRVFYDEREDLMDDPELLDEPSLMKDNEGRWCKDFYKVIVDWETRSDWSTALKELKSELLNYQPNVLLRKKRKDGGVYSVLSGKNSYAFSGNILEAINLALNPFDRHYVDRDLLRTGLSIVVVTPGCGRFEVDKKTLRITTERMVNNGIGLDLVCLSKIPLHTVPLFKFKSLELSKVQQKFYKDLTQKSHGHKSQPPKDPKPEPRDPLDYDEDQSEADYSYYKTPDWVHCTFYPGNQEKQFRPDKFVTRCKMYEIQMMGIMEHEISSILIPYLNDPQSSRDDNFNYDEYDENIFSSNSKTKLKQNGFGSSHSNANFKWYQTMEFDLVSRSPEFTQRNNDDSSQLQSRSYQMEMSRSLPKTFSTMTMCHNPNRQHNNSKISKYQGLSYIESASSNRIEGLPKVHEYYQENIFEGNGQTADEDAPYLTNSNTKPIAININSPYRLQRNLNRNSPSPGGSFDSRTSEKDRMLAKFSPEKFTLSRHRSTLVNPCNPTKISHHNGFDTYLRRWEHVYPRPISMNTMKWAALCTPACLPVTTDYFPPINELGLYDEHAYNMNPEQTEENLLNELIYQRLSQGYQLIVPSNYTVYESKLFGFGTFAKQSTPRSHYLSMGRHVHQLMYDSSSQQVEVKRYVRKIMYDPRPISYSCVVWPKCQEFYEPRTVTFSFPNIDYKWNYVDQLVCGFHDVLLEQDDMIEQLKFWKTRFILIPTENFQTGESPADEE</sequence>
<proteinExistence type="predicted"/>
<name>A0ACA9MH32_9GLOM</name>
<evidence type="ECO:0000313" key="2">
    <source>
        <dbReference type="Proteomes" id="UP000789525"/>
    </source>
</evidence>
<dbReference type="Proteomes" id="UP000789525">
    <property type="component" value="Unassembled WGS sequence"/>
</dbReference>
<keyword evidence="2" id="KW-1185">Reference proteome</keyword>
<feature type="non-terminal residue" evidence="1">
    <location>
        <position position="916"/>
    </location>
</feature>
<evidence type="ECO:0000313" key="1">
    <source>
        <dbReference type="EMBL" id="CAG8583025.1"/>
    </source>
</evidence>